<feature type="domain" description="SsuA/THI5-like" evidence="4">
    <location>
        <begin position="42"/>
        <end position="243"/>
    </location>
</feature>
<evidence type="ECO:0000256" key="2">
    <source>
        <dbReference type="ARBA" id="ARBA00010742"/>
    </source>
</evidence>
<keyword evidence="5" id="KW-0808">Transferase</keyword>
<comment type="similarity">
    <text evidence="2">Belongs to the bacterial solute-binding protein SsuA/TauA family.</text>
</comment>
<organism evidence="5 6">
    <name type="scientific">Geovibrio thiophilus</name>
    <dbReference type="NCBI Taxonomy" id="139438"/>
    <lineage>
        <taxon>Bacteria</taxon>
        <taxon>Pseudomonadati</taxon>
        <taxon>Deferribacterota</taxon>
        <taxon>Deferribacteres</taxon>
        <taxon>Deferribacterales</taxon>
        <taxon>Geovibrionaceae</taxon>
        <taxon>Geovibrio</taxon>
    </lineage>
</organism>
<dbReference type="Gene3D" id="3.40.190.10">
    <property type="entry name" value="Periplasmic binding protein-like II"/>
    <property type="match status" value="2"/>
</dbReference>
<comment type="subcellular location">
    <subcellularLocation>
        <location evidence="1">Periplasm</location>
    </subcellularLocation>
</comment>
<reference evidence="5 6" key="1">
    <citation type="submission" date="2019-01" db="EMBL/GenBank/DDBJ databases">
        <title>Geovibrio thiophilus DSM 11263, complete genome.</title>
        <authorList>
            <person name="Spring S."/>
            <person name="Bunk B."/>
            <person name="Sproer C."/>
        </authorList>
    </citation>
    <scope>NUCLEOTIDE SEQUENCE [LARGE SCALE GENOMIC DNA]</scope>
    <source>
        <strain evidence="5 6">DSM 11263</strain>
    </source>
</reference>
<keyword evidence="6" id="KW-1185">Reference proteome</keyword>
<dbReference type="PANTHER" id="PTHR30024">
    <property type="entry name" value="ALIPHATIC SULFONATES-BINDING PROTEIN-RELATED"/>
    <property type="match status" value="1"/>
</dbReference>
<dbReference type="GO" id="GO:0042597">
    <property type="term" value="C:periplasmic space"/>
    <property type="evidence" value="ECO:0007669"/>
    <property type="project" value="UniProtKB-SubCell"/>
</dbReference>
<evidence type="ECO:0000256" key="1">
    <source>
        <dbReference type="ARBA" id="ARBA00004418"/>
    </source>
</evidence>
<dbReference type="KEGG" id="gtl:EP073_01465"/>
<dbReference type="PROSITE" id="PS51257">
    <property type="entry name" value="PROKAR_LIPOPROTEIN"/>
    <property type="match status" value="1"/>
</dbReference>
<dbReference type="Proteomes" id="UP000287502">
    <property type="component" value="Chromosome"/>
</dbReference>
<dbReference type="InterPro" id="IPR015168">
    <property type="entry name" value="SsuA/THI5"/>
</dbReference>
<accession>A0A410JVQ9</accession>
<dbReference type="PANTHER" id="PTHR30024:SF47">
    <property type="entry name" value="TAURINE-BINDING PERIPLASMIC PROTEIN"/>
    <property type="match status" value="1"/>
</dbReference>
<sequence length="311" mass="34621">MQGDNMKYPIIITITLILLTSCKKDDTPVRIGVNGWPPCEIWYVAQQQGYFGDVPVQIVRFSAWTDNMKSLYLGNTDITHATYFNALYFLDKGEQAKIVLSSDTIDGGDGLTVKNGISSVSELRGKTIAVEINTDEHFLLYKTLKQAGISLSDVNLLNSSAADGRDHFINNEADAVYTYEPYLSQAASNGGGKIISTAKELPGYMTDTLMASQKLINDRPEEIKTIITAWYKAQAYILANPEESFGLMAANEKMTPEDFAAFYRSFRFFTAEENRSIPSSENFVEVVTEIADFLGIKHTDYENIAVTDFLP</sequence>
<dbReference type="SUPFAM" id="SSF53850">
    <property type="entry name" value="Periplasmic binding protein-like II"/>
    <property type="match status" value="1"/>
</dbReference>
<dbReference type="OrthoDB" id="9815602at2"/>
<dbReference type="GO" id="GO:0016740">
    <property type="term" value="F:transferase activity"/>
    <property type="evidence" value="ECO:0007669"/>
    <property type="project" value="UniProtKB-KW"/>
</dbReference>
<keyword evidence="3" id="KW-0732">Signal</keyword>
<protein>
    <submittedName>
        <fullName evidence="5">Myristoyl transferase</fullName>
    </submittedName>
</protein>
<evidence type="ECO:0000256" key="3">
    <source>
        <dbReference type="ARBA" id="ARBA00022729"/>
    </source>
</evidence>
<gene>
    <name evidence="5" type="ORF">EP073_01465</name>
</gene>
<proteinExistence type="inferred from homology"/>
<dbReference type="Pfam" id="PF09084">
    <property type="entry name" value="NMT1"/>
    <property type="match status" value="1"/>
</dbReference>
<dbReference type="EMBL" id="CP035108">
    <property type="protein sequence ID" value="QAR32115.1"/>
    <property type="molecule type" value="Genomic_DNA"/>
</dbReference>
<evidence type="ECO:0000313" key="5">
    <source>
        <dbReference type="EMBL" id="QAR32115.1"/>
    </source>
</evidence>
<evidence type="ECO:0000313" key="6">
    <source>
        <dbReference type="Proteomes" id="UP000287502"/>
    </source>
</evidence>
<evidence type="ECO:0000259" key="4">
    <source>
        <dbReference type="Pfam" id="PF09084"/>
    </source>
</evidence>
<name>A0A410JVQ9_9BACT</name>
<dbReference type="AlphaFoldDB" id="A0A410JVQ9"/>